<keyword evidence="1" id="KW-1133">Transmembrane helix</keyword>
<feature type="transmembrane region" description="Helical" evidence="1">
    <location>
        <begin position="12"/>
        <end position="30"/>
    </location>
</feature>
<evidence type="ECO:0000313" key="2">
    <source>
        <dbReference type="EMBL" id="WNY25374.1"/>
    </source>
</evidence>
<gene>
    <name evidence="2" type="ORF">MsAc7_09240</name>
</gene>
<dbReference type="GeneID" id="89230033"/>
<evidence type="ECO:0000256" key="1">
    <source>
        <dbReference type="SAM" id="Phobius"/>
    </source>
</evidence>
<reference evidence="2 3" key="1">
    <citation type="submission" date="2023-07" db="EMBL/GenBank/DDBJ databases">
        <title>Closed genoem sequence of Methanosarcinaceae archaeon Ac7.</title>
        <authorList>
            <person name="Poehlein A."/>
            <person name="Protasov E."/>
            <person name="Platt K."/>
            <person name="Reeh H."/>
            <person name="Daniel R."/>
            <person name="Brune A."/>
        </authorList>
    </citation>
    <scope>NUCLEOTIDE SEQUENCE [LARGE SCALE GENOMIC DNA]</scope>
    <source>
        <strain evidence="2 3">Ac7</strain>
    </source>
</reference>
<feature type="transmembrane region" description="Helical" evidence="1">
    <location>
        <begin position="130"/>
        <end position="148"/>
    </location>
</feature>
<keyword evidence="1" id="KW-0472">Membrane</keyword>
<accession>A0AA96V2L1</accession>
<keyword evidence="1" id="KW-0812">Transmembrane</keyword>
<feature type="transmembrane region" description="Helical" evidence="1">
    <location>
        <begin position="36"/>
        <end position="56"/>
    </location>
</feature>
<evidence type="ECO:0000313" key="3">
    <source>
        <dbReference type="Proteomes" id="UP001303587"/>
    </source>
</evidence>
<feature type="transmembrane region" description="Helical" evidence="1">
    <location>
        <begin position="101"/>
        <end position="118"/>
    </location>
</feature>
<name>A0AA96V2L1_9EURY</name>
<dbReference type="AlphaFoldDB" id="A0AA96V2L1"/>
<dbReference type="Proteomes" id="UP001303587">
    <property type="component" value="Chromosome"/>
</dbReference>
<sequence>MEKMINQSEKRNNILFLLFYAIFFLLISGIDYFGIGIFIVILWILIYVEPIIYGFISKNAIKSFIFGFLFLPAMEIFDFIYSLSLDPSLDPSFAGNLSFLWMPKTFIISIVWGFAGFFASKRGNDKIQKIIYAACVLVFLLLEFVLTLKTY</sequence>
<protein>
    <submittedName>
        <fullName evidence="2">Uncharacterized protein</fullName>
    </submittedName>
</protein>
<dbReference type="RefSeq" id="WP_338103405.1">
    <property type="nucleotide sequence ID" value="NZ_CP131060.1"/>
</dbReference>
<keyword evidence="3" id="KW-1185">Reference proteome</keyword>
<dbReference type="EMBL" id="CP131060">
    <property type="protein sequence ID" value="WNY25374.1"/>
    <property type="molecule type" value="Genomic_DNA"/>
</dbReference>
<proteinExistence type="predicted"/>
<feature type="transmembrane region" description="Helical" evidence="1">
    <location>
        <begin position="63"/>
        <end position="81"/>
    </location>
</feature>
<organism evidence="2 3">
    <name type="scientific">Methanolapillus millepedarum</name>
    <dbReference type="NCBI Taxonomy" id="3028296"/>
    <lineage>
        <taxon>Archaea</taxon>
        <taxon>Methanobacteriati</taxon>
        <taxon>Methanobacteriota</taxon>
        <taxon>Stenosarchaea group</taxon>
        <taxon>Methanomicrobia</taxon>
        <taxon>Methanosarcinales</taxon>
        <taxon>Methanosarcinaceae</taxon>
        <taxon>Methanolapillus</taxon>
    </lineage>
</organism>